<evidence type="ECO:0000256" key="1">
    <source>
        <dbReference type="SAM" id="MobiDB-lite"/>
    </source>
</evidence>
<feature type="compositionally biased region" description="Polar residues" evidence="1">
    <location>
        <begin position="1033"/>
        <end position="1051"/>
    </location>
</feature>
<name>A0A6P3X452_DINQU</name>
<feature type="compositionally biased region" description="Basic and acidic residues" evidence="1">
    <location>
        <begin position="252"/>
        <end position="263"/>
    </location>
</feature>
<dbReference type="Proteomes" id="UP000515204">
    <property type="component" value="Unplaced"/>
</dbReference>
<proteinExistence type="predicted"/>
<feature type="region of interest" description="Disordered" evidence="1">
    <location>
        <begin position="673"/>
        <end position="856"/>
    </location>
</feature>
<reference evidence="3" key="1">
    <citation type="submission" date="2025-08" db="UniProtKB">
        <authorList>
            <consortium name="RefSeq"/>
        </authorList>
    </citation>
    <scope>IDENTIFICATION</scope>
</reference>
<feature type="region of interest" description="Disordered" evidence="1">
    <location>
        <begin position="47"/>
        <end position="67"/>
    </location>
</feature>
<feature type="compositionally biased region" description="Polar residues" evidence="1">
    <location>
        <begin position="512"/>
        <end position="540"/>
    </location>
</feature>
<dbReference type="RefSeq" id="XP_014473022.1">
    <property type="nucleotide sequence ID" value="XM_014617536.1"/>
</dbReference>
<feature type="compositionally biased region" description="Basic and acidic residues" evidence="1">
    <location>
        <begin position="765"/>
        <end position="783"/>
    </location>
</feature>
<evidence type="ECO:0000313" key="2">
    <source>
        <dbReference type="Proteomes" id="UP000515204"/>
    </source>
</evidence>
<accession>A0A6P3X452</accession>
<organism evidence="2 3">
    <name type="scientific">Dinoponera quadriceps</name>
    <name type="common">South American ant</name>
    <dbReference type="NCBI Taxonomy" id="609295"/>
    <lineage>
        <taxon>Eukaryota</taxon>
        <taxon>Metazoa</taxon>
        <taxon>Ecdysozoa</taxon>
        <taxon>Arthropoda</taxon>
        <taxon>Hexapoda</taxon>
        <taxon>Insecta</taxon>
        <taxon>Pterygota</taxon>
        <taxon>Neoptera</taxon>
        <taxon>Endopterygota</taxon>
        <taxon>Hymenoptera</taxon>
        <taxon>Apocrita</taxon>
        <taxon>Aculeata</taxon>
        <taxon>Formicoidea</taxon>
        <taxon>Formicidae</taxon>
        <taxon>Ponerinae</taxon>
        <taxon>Ponerini</taxon>
        <taxon>Dinoponera</taxon>
    </lineage>
</organism>
<feature type="compositionally biased region" description="Polar residues" evidence="1">
    <location>
        <begin position="584"/>
        <end position="599"/>
    </location>
</feature>
<dbReference type="KEGG" id="dqu:106743570"/>
<feature type="region of interest" description="Disordered" evidence="1">
    <location>
        <begin position="976"/>
        <end position="1058"/>
    </location>
</feature>
<dbReference type="AlphaFoldDB" id="A0A6P3X452"/>
<feature type="compositionally biased region" description="Low complexity" evidence="1">
    <location>
        <begin position="601"/>
        <end position="610"/>
    </location>
</feature>
<dbReference type="OrthoDB" id="7694872at2759"/>
<feature type="region of interest" description="Disordered" evidence="1">
    <location>
        <begin position="233"/>
        <end position="406"/>
    </location>
</feature>
<feature type="region of interest" description="Disordered" evidence="1">
    <location>
        <begin position="181"/>
        <end position="206"/>
    </location>
</feature>
<feature type="region of interest" description="Disordered" evidence="1">
    <location>
        <begin position="480"/>
        <end position="619"/>
    </location>
</feature>
<feature type="region of interest" description="Disordered" evidence="1">
    <location>
        <begin position="909"/>
        <end position="943"/>
    </location>
</feature>
<feature type="compositionally biased region" description="Basic and acidic residues" evidence="1">
    <location>
        <begin position="673"/>
        <end position="686"/>
    </location>
</feature>
<feature type="compositionally biased region" description="Basic and acidic residues" evidence="1">
    <location>
        <begin position="727"/>
        <end position="751"/>
    </location>
</feature>
<feature type="compositionally biased region" description="Basic and acidic residues" evidence="1">
    <location>
        <begin position="482"/>
        <end position="508"/>
    </location>
</feature>
<protein>
    <submittedName>
        <fullName evidence="3">Uncharacterized protein LOC106743570</fullName>
    </submittedName>
</protein>
<dbReference type="GeneID" id="106743570"/>
<evidence type="ECO:0000313" key="3">
    <source>
        <dbReference type="RefSeq" id="XP_014473022.1"/>
    </source>
</evidence>
<feature type="compositionally biased region" description="Polar residues" evidence="1">
    <location>
        <begin position="839"/>
        <end position="850"/>
    </location>
</feature>
<gene>
    <name evidence="3" type="primary">LOC106743570</name>
</gene>
<feature type="compositionally biased region" description="Basic and acidic residues" evidence="1">
    <location>
        <begin position="695"/>
        <end position="707"/>
    </location>
</feature>
<feature type="compositionally biased region" description="Basic and acidic residues" evidence="1">
    <location>
        <begin position="918"/>
        <end position="931"/>
    </location>
</feature>
<keyword evidence="2" id="KW-1185">Reference proteome</keyword>
<feature type="compositionally biased region" description="Basic and acidic residues" evidence="1">
    <location>
        <begin position="312"/>
        <end position="338"/>
    </location>
</feature>
<feature type="compositionally biased region" description="Basic and acidic residues" evidence="1">
    <location>
        <begin position="363"/>
        <end position="379"/>
    </location>
</feature>
<sequence length="1116" mass="121663">MTSARTCYCKQEGCALREEDNDIGTRSENRRSATVASRKLIVKSGDSGGFSGRARSVVDERKSDTGGSIEARVRDPVLSPETSTALENAERIINDAKIQLAEVRAASGLDSARRDIDTCVDDPPLDDEAEELLYIRELVASKFQETSYPRRAEACAEENARRVSARRVDLSAPKFRTSQRRRAAPLEWRARGRAPSNEEATPCDSSTTYGVCRIQIGPSVHVSGELARQDLENVRVSPSPARQRANTATYILRHEDLAEESRVNEPAMRPRRRARLSPSGKLEGPIVAVENEDSGHENRQTEPTTWQVQEGVDLRDAEDAPERPSATDEGERSDDQSEIHLGNRVKSRRSGIFNKKSGVDIPGRYEEQVADKIRGDRSKPPPPGDVSRRASFPRRGNIAGSPGRTTLKQYRTIDRCLSNTFAVEATRRSRLSSDDFPAKDDASELYRPRFDQLDSILLSNDKKIERLVRAAQSFAESLSKPEFAKYKFEEGKREPSTVDSSSGDREEPLASSKPSPSVENTTSKSPSRSVSRETSTTKSPGLSGGNVRRREDRSKNSAESTEGPASRSKSRSSSESSTNKSEDVSTFSNLLSSTRTDAQIAQAKRSASADSKSRVTSRNVDDVFARILRDESTDRFVAYILQEEKRSVEEGRVAKVLDESVIATVEKLLVRMREAEDDRATRRTETLDVPMDIPVDAKNRTDDDQVDSRSVSPRPLGDARQTPTLSENERPIETGHVHSSDPLPERAETRGSVRSATHIVPSCRDNSESKREGSEGDSLKRVSDILSDEVGSPKENSRLSSAKTVAVGSHEREVGGPATFLDGKSDVNESAEVQDDQHTNGSVPRATSTGRADDALLGVPDGTLVLAKEAGEEEKEISADNVSLKKVSVPGDQRARSGLEDVVRSLIEESIESSRLPAGKDTRDPRADPAADGKISPVNSCSADSLRDCASLRSLSSAQSDESPLKGARSRAERISFGVAPEDNSTKSHNEGVPGEPATKSRGNGNEESALPKSEPLRPAVLKSLSSVDDGESNNGAFNNDTKRFGTSSEMSHSEGELYMPSSCSYSLGEVRILEKSDLNANSTIERESSVTILVTRSMLTSLNDSSTPLGTSGRI</sequence>